<gene>
    <name evidence="3" type="ordered locus">Francci3_0892</name>
</gene>
<name>Q2JEL6_FRACC</name>
<dbReference type="PANTHER" id="PTHR35526">
    <property type="entry name" value="ANTI-SIGMA-F FACTOR RSBW-RELATED"/>
    <property type="match status" value="1"/>
</dbReference>
<dbReference type="GO" id="GO:0004674">
    <property type="term" value="F:protein serine/threonine kinase activity"/>
    <property type="evidence" value="ECO:0007669"/>
    <property type="project" value="UniProtKB-KW"/>
</dbReference>
<dbReference type="EMBL" id="CP000249">
    <property type="protein sequence ID" value="ABD10276.1"/>
    <property type="molecule type" value="Genomic_DNA"/>
</dbReference>
<dbReference type="RefSeq" id="WP_011435344.1">
    <property type="nucleotide sequence ID" value="NZ_LRTJ01000044.1"/>
</dbReference>
<evidence type="ECO:0000256" key="1">
    <source>
        <dbReference type="ARBA" id="ARBA00022527"/>
    </source>
</evidence>
<keyword evidence="1" id="KW-0418">Kinase</keyword>
<sequence length="195" mass="20888">MAAADRETAAAVPVHMVRQFEADHAAPGLARRHVAAVLQAWNLADLVETATLLASELVTNACRASAGRVPVIATRVTRTDADLIIEVWDADASAPIHREPALDAEGGRGLLLVSTLSTRWAFYRPATGGKVVWCSFALTMVTATASPAPELPRRRAPADPPAPIEVFDDLAVLQRVADGLRALDWNLPPGDRFRS</sequence>
<dbReference type="eggNOG" id="COG2172">
    <property type="taxonomic scope" value="Bacteria"/>
</dbReference>
<dbReference type="AlphaFoldDB" id="Q2JEL6"/>
<feature type="domain" description="Histidine kinase/HSP90-like ATPase" evidence="2">
    <location>
        <begin position="21"/>
        <end position="134"/>
    </location>
</feature>
<dbReference type="InterPro" id="IPR003594">
    <property type="entry name" value="HATPase_dom"/>
</dbReference>
<dbReference type="KEGG" id="fra:Francci3_0892"/>
<dbReference type="PhylomeDB" id="Q2JEL6"/>
<accession>Q2JEL6</accession>
<dbReference type="HOGENOM" id="CLU_090336_0_0_11"/>
<evidence type="ECO:0000313" key="4">
    <source>
        <dbReference type="Proteomes" id="UP000001937"/>
    </source>
</evidence>
<evidence type="ECO:0000313" key="3">
    <source>
        <dbReference type="EMBL" id="ABD10276.1"/>
    </source>
</evidence>
<dbReference type="Pfam" id="PF13581">
    <property type="entry name" value="HATPase_c_2"/>
    <property type="match status" value="1"/>
</dbReference>
<dbReference type="Proteomes" id="UP000001937">
    <property type="component" value="Chromosome"/>
</dbReference>
<dbReference type="InterPro" id="IPR050267">
    <property type="entry name" value="Anti-sigma-factor_SerPK"/>
</dbReference>
<keyword evidence="1" id="KW-0723">Serine/threonine-protein kinase</keyword>
<dbReference type="InterPro" id="IPR036890">
    <property type="entry name" value="HATPase_C_sf"/>
</dbReference>
<keyword evidence="1" id="KW-0808">Transferase</keyword>
<proteinExistence type="predicted"/>
<dbReference type="STRING" id="106370.Francci3_0892"/>
<protein>
    <recommendedName>
        <fullName evidence="2">Histidine kinase/HSP90-like ATPase domain-containing protein</fullName>
    </recommendedName>
</protein>
<dbReference type="SUPFAM" id="SSF55874">
    <property type="entry name" value="ATPase domain of HSP90 chaperone/DNA topoisomerase II/histidine kinase"/>
    <property type="match status" value="1"/>
</dbReference>
<organism evidence="3 4">
    <name type="scientific">Frankia casuarinae (strain DSM 45818 / CECT 9043 / HFP020203 / CcI3)</name>
    <dbReference type="NCBI Taxonomy" id="106370"/>
    <lineage>
        <taxon>Bacteria</taxon>
        <taxon>Bacillati</taxon>
        <taxon>Actinomycetota</taxon>
        <taxon>Actinomycetes</taxon>
        <taxon>Frankiales</taxon>
        <taxon>Frankiaceae</taxon>
        <taxon>Frankia</taxon>
    </lineage>
</organism>
<keyword evidence="4" id="KW-1185">Reference proteome</keyword>
<reference evidence="3 4" key="1">
    <citation type="journal article" date="2007" name="Genome Res.">
        <title>Genome characteristics of facultatively symbiotic Frankia sp. strains reflect host range and host plant biogeography.</title>
        <authorList>
            <person name="Normand P."/>
            <person name="Lapierre P."/>
            <person name="Tisa L.S."/>
            <person name="Gogarten J.P."/>
            <person name="Alloisio N."/>
            <person name="Bagnarol E."/>
            <person name="Bassi C.A."/>
            <person name="Berry A.M."/>
            <person name="Bickhart D.M."/>
            <person name="Choisne N."/>
            <person name="Couloux A."/>
            <person name="Cournoyer B."/>
            <person name="Cruveiller S."/>
            <person name="Daubin V."/>
            <person name="Demange N."/>
            <person name="Francino M.P."/>
            <person name="Goltsman E."/>
            <person name="Huang Y."/>
            <person name="Kopp O.R."/>
            <person name="Labarre L."/>
            <person name="Lapidus A."/>
            <person name="Lavire C."/>
            <person name="Marechal J."/>
            <person name="Martinez M."/>
            <person name="Mastronunzio J.E."/>
            <person name="Mullin B.C."/>
            <person name="Niemann J."/>
            <person name="Pujic P."/>
            <person name="Rawnsley T."/>
            <person name="Rouy Z."/>
            <person name="Schenowitz C."/>
            <person name="Sellstedt A."/>
            <person name="Tavares F."/>
            <person name="Tomkins J.P."/>
            <person name="Vallenet D."/>
            <person name="Valverde C."/>
            <person name="Wall L.G."/>
            <person name="Wang Y."/>
            <person name="Medigue C."/>
            <person name="Benson D.R."/>
        </authorList>
    </citation>
    <scope>NUCLEOTIDE SEQUENCE [LARGE SCALE GENOMIC DNA]</scope>
    <source>
        <strain evidence="4">DSM 45818 / CECT 9043 / CcI3</strain>
    </source>
</reference>
<dbReference type="PANTHER" id="PTHR35526:SF3">
    <property type="entry name" value="ANTI-SIGMA-F FACTOR RSBW"/>
    <property type="match status" value="1"/>
</dbReference>
<dbReference type="CDD" id="cd16936">
    <property type="entry name" value="HATPase_RsbW-like"/>
    <property type="match status" value="1"/>
</dbReference>
<evidence type="ECO:0000259" key="2">
    <source>
        <dbReference type="Pfam" id="PF13581"/>
    </source>
</evidence>
<dbReference type="Gene3D" id="3.30.565.10">
    <property type="entry name" value="Histidine kinase-like ATPase, C-terminal domain"/>
    <property type="match status" value="1"/>
</dbReference>
<dbReference type="OrthoDB" id="3527613at2"/>